<proteinExistence type="predicted"/>
<evidence type="ECO:0000256" key="1">
    <source>
        <dbReference type="SAM" id="MobiDB-lite"/>
    </source>
</evidence>
<dbReference type="AlphaFoldDB" id="A0ABD2MID3"/>
<dbReference type="EMBL" id="JABFTP020000001">
    <property type="protein sequence ID" value="KAL3266050.1"/>
    <property type="molecule type" value="Genomic_DNA"/>
</dbReference>
<feature type="non-terminal residue" evidence="2">
    <location>
        <position position="1"/>
    </location>
</feature>
<sequence length="75" mass="8621">YVIAKQTAEIKVNVVRVLRGTMVDSDHHLVGAKVFSPPTNPKQQINKDHEGENTQEVKYNLISLMHDSVRYIYQK</sequence>
<feature type="region of interest" description="Disordered" evidence="1">
    <location>
        <begin position="32"/>
        <end position="51"/>
    </location>
</feature>
<keyword evidence="3" id="KW-1185">Reference proteome</keyword>
<comment type="caution">
    <text evidence="2">The sequence shown here is derived from an EMBL/GenBank/DDBJ whole genome shotgun (WGS) entry which is preliminary data.</text>
</comment>
<reference evidence="2 3" key="1">
    <citation type="journal article" date="2021" name="BMC Biol.">
        <title>Horizontally acquired antibacterial genes associated with adaptive radiation of ladybird beetles.</title>
        <authorList>
            <person name="Li H.S."/>
            <person name="Tang X.F."/>
            <person name="Huang Y.H."/>
            <person name="Xu Z.Y."/>
            <person name="Chen M.L."/>
            <person name="Du X.Y."/>
            <person name="Qiu B.Y."/>
            <person name="Chen P.T."/>
            <person name="Zhang W."/>
            <person name="Slipinski A."/>
            <person name="Escalona H.E."/>
            <person name="Waterhouse R.M."/>
            <person name="Zwick A."/>
            <person name="Pang H."/>
        </authorList>
    </citation>
    <scope>NUCLEOTIDE SEQUENCE [LARGE SCALE GENOMIC DNA]</scope>
    <source>
        <strain evidence="2">SYSU2018</strain>
    </source>
</reference>
<evidence type="ECO:0000313" key="3">
    <source>
        <dbReference type="Proteomes" id="UP001516400"/>
    </source>
</evidence>
<gene>
    <name evidence="2" type="ORF">HHI36_010237</name>
</gene>
<accession>A0ABD2MID3</accession>
<protein>
    <submittedName>
        <fullName evidence="2">Uncharacterized protein</fullName>
    </submittedName>
</protein>
<dbReference type="Proteomes" id="UP001516400">
    <property type="component" value="Unassembled WGS sequence"/>
</dbReference>
<name>A0ABD2MID3_9CUCU</name>
<feature type="non-terminal residue" evidence="2">
    <location>
        <position position="75"/>
    </location>
</feature>
<organism evidence="2 3">
    <name type="scientific">Cryptolaemus montrouzieri</name>
    <dbReference type="NCBI Taxonomy" id="559131"/>
    <lineage>
        <taxon>Eukaryota</taxon>
        <taxon>Metazoa</taxon>
        <taxon>Ecdysozoa</taxon>
        <taxon>Arthropoda</taxon>
        <taxon>Hexapoda</taxon>
        <taxon>Insecta</taxon>
        <taxon>Pterygota</taxon>
        <taxon>Neoptera</taxon>
        <taxon>Endopterygota</taxon>
        <taxon>Coleoptera</taxon>
        <taxon>Polyphaga</taxon>
        <taxon>Cucujiformia</taxon>
        <taxon>Coccinelloidea</taxon>
        <taxon>Coccinellidae</taxon>
        <taxon>Scymninae</taxon>
        <taxon>Scymnini</taxon>
        <taxon>Cryptolaemus</taxon>
    </lineage>
</organism>
<evidence type="ECO:0000313" key="2">
    <source>
        <dbReference type="EMBL" id="KAL3266050.1"/>
    </source>
</evidence>